<feature type="chain" id="PRO_5046096538" evidence="14">
    <location>
        <begin position="30"/>
        <end position="594"/>
    </location>
</feature>
<evidence type="ECO:0000256" key="4">
    <source>
        <dbReference type="ARBA" id="ARBA00022622"/>
    </source>
</evidence>
<name>A0ABM1NCX6_NICVS</name>
<dbReference type="Proteomes" id="UP000695000">
    <property type="component" value="Unplaced"/>
</dbReference>
<keyword evidence="8" id="KW-0325">Glycoprotein</keyword>
<feature type="signal peptide" evidence="14">
    <location>
        <begin position="1"/>
        <end position="29"/>
    </location>
</feature>
<gene>
    <name evidence="16" type="primary">LOC108568225</name>
</gene>
<keyword evidence="3" id="KW-1003">Cell membrane</keyword>
<evidence type="ECO:0000256" key="11">
    <source>
        <dbReference type="RuleBase" id="RU003518"/>
    </source>
</evidence>
<dbReference type="RefSeq" id="XP_017784676.1">
    <property type="nucleotide sequence ID" value="XM_017929187.1"/>
</dbReference>
<evidence type="ECO:0000313" key="16">
    <source>
        <dbReference type="RefSeq" id="XP_017784676.1"/>
    </source>
</evidence>
<evidence type="ECO:0000256" key="9">
    <source>
        <dbReference type="ARBA" id="ARBA00023207"/>
    </source>
</evidence>
<dbReference type="PANTHER" id="PTHR10822">
    <property type="entry name" value="GLYPICAN"/>
    <property type="match status" value="1"/>
</dbReference>
<keyword evidence="6 12" id="KW-0654">Proteoglycan</keyword>
<evidence type="ECO:0000256" key="8">
    <source>
        <dbReference type="ARBA" id="ARBA00023180"/>
    </source>
</evidence>
<feature type="compositionally biased region" description="Basic and acidic residues" evidence="13">
    <location>
        <begin position="544"/>
        <end position="566"/>
    </location>
</feature>
<dbReference type="Pfam" id="PF01153">
    <property type="entry name" value="Glypican"/>
    <property type="match status" value="1"/>
</dbReference>
<keyword evidence="5 14" id="KW-0732">Signal</keyword>
<sequence length="594" mass="66237">MNSPWRKLSTLAFFLALCCYMSDHNSVSARNVENSRQKRALASTNTCDSVKTFFQSRNIPLRPSNSPKGNICGGQCCGKDSEAKLRQHGQHVFSTMLSHNFVSLQGLLNSAATTLQSHVAELTQQSKMYTSKLISQVYKKMPLDDTINGFYLDIQNYIHINTSQETPSTDIDINNSVENFFVELFPLAYQNVVGLQNKEFSAEYKKCMKETFNDVQPFGEIPKQLSLSLSKSFDATRLLMQALGIGVEVLNVTHTLIIEDNGKSNIECHDAIMKMTFCHKCMGLKVDSKPCSGYCLNVLRGCLTKYVSELDMPWTVYIDSVEKLVTAIKQKNNEAGVSIDTVIRGLYTRISESIMHIMEIGNDLQTKVKKMCGSVTYNINTTAVVETTENNLSVRQSNIQYATFPESQMSHFLNTISKKRSFYAQLADNFCSDESFAVTKDQHCWNGDRIGEYTKTVADATLDMQKYNPEIKTNIKNVDSRVASLSDKLRHIQQMVMSSLGTVSFPESDYMQSDRADGSGSGGGPDMSEDDDDDLARGSGSGHESYDPKEPGITEIGKDVDIKSDKPASGSSMQKSSYILQIMFVLLSIVFRLL</sequence>
<evidence type="ECO:0000256" key="13">
    <source>
        <dbReference type="SAM" id="MobiDB-lite"/>
    </source>
</evidence>
<evidence type="ECO:0000313" key="15">
    <source>
        <dbReference type="Proteomes" id="UP000695000"/>
    </source>
</evidence>
<evidence type="ECO:0000256" key="2">
    <source>
        <dbReference type="ARBA" id="ARBA00010260"/>
    </source>
</evidence>
<proteinExistence type="inferred from homology"/>
<comment type="similarity">
    <text evidence="2 11">Belongs to the glypican family.</text>
</comment>
<dbReference type="InterPro" id="IPR001863">
    <property type="entry name" value="Glypican"/>
</dbReference>
<organism evidence="15 16">
    <name type="scientific">Nicrophorus vespilloides</name>
    <name type="common">Boreal carrion beetle</name>
    <dbReference type="NCBI Taxonomy" id="110193"/>
    <lineage>
        <taxon>Eukaryota</taxon>
        <taxon>Metazoa</taxon>
        <taxon>Ecdysozoa</taxon>
        <taxon>Arthropoda</taxon>
        <taxon>Hexapoda</taxon>
        <taxon>Insecta</taxon>
        <taxon>Pterygota</taxon>
        <taxon>Neoptera</taxon>
        <taxon>Endopterygota</taxon>
        <taxon>Coleoptera</taxon>
        <taxon>Polyphaga</taxon>
        <taxon>Staphyliniformia</taxon>
        <taxon>Silphidae</taxon>
        <taxon>Nicrophorinae</taxon>
        <taxon>Nicrophorus</taxon>
    </lineage>
</organism>
<keyword evidence="15" id="KW-1185">Reference proteome</keyword>
<feature type="region of interest" description="Disordered" evidence="13">
    <location>
        <begin position="508"/>
        <end position="572"/>
    </location>
</feature>
<evidence type="ECO:0000256" key="14">
    <source>
        <dbReference type="SAM" id="SignalP"/>
    </source>
</evidence>
<evidence type="ECO:0000256" key="7">
    <source>
        <dbReference type="ARBA" id="ARBA00023136"/>
    </source>
</evidence>
<comment type="subcellular location">
    <subcellularLocation>
        <location evidence="1 12">Cell membrane</location>
        <topology evidence="1 12">Lipid-anchor</topology>
        <topology evidence="1 12">GPI-anchor</topology>
    </subcellularLocation>
</comment>
<keyword evidence="10 12" id="KW-0449">Lipoprotein</keyword>
<comment type="function">
    <text evidence="12">Cell surface proteoglycan.</text>
</comment>
<evidence type="ECO:0000256" key="10">
    <source>
        <dbReference type="ARBA" id="ARBA00023288"/>
    </source>
</evidence>
<evidence type="ECO:0000256" key="5">
    <source>
        <dbReference type="ARBA" id="ARBA00022729"/>
    </source>
</evidence>
<accession>A0ABM1NCX6</accession>
<dbReference type="GeneID" id="108568225"/>
<keyword evidence="9 12" id="KW-0357">Heparan sulfate</keyword>
<evidence type="ECO:0000256" key="3">
    <source>
        <dbReference type="ARBA" id="ARBA00022475"/>
    </source>
</evidence>
<evidence type="ECO:0000256" key="12">
    <source>
        <dbReference type="RuleBase" id="RU003519"/>
    </source>
</evidence>
<keyword evidence="7 12" id="KW-0472">Membrane</keyword>
<reference evidence="16" key="1">
    <citation type="submission" date="2025-08" db="UniProtKB">
        <authorList>
            <consortium name="RefSeq"/>
        </authorList>
    </citation>
    <scope>IDENTIFICATION</scope>
    <source>
        <tissue evidence="16">Whole Larva</tissue>
    </source>
</reference>
<dbReference type="PANTHER" id="PTHR10822:SF29">
    <property type="entry name" value="DIVISION ABNORMALLY DELAYED PROTEIN"/>
    <property type="match status" value="1"/>
</dbReference>
<keyword evidence="4 12" id="KW-0336">GPI-anchor</keyword>
<evidence type="ECO:0000256" key="1">
    <source>
        <dbReference type="ARBA" id="ARBA00004609"/>
    </source>
</evidence>
<evidence type="ECO:0000256" key="6">
    <source>
        <dbReference type="ARBA" id="ARBA00022974"/>
    </source>
</evidence>
<protein>
    <submittedName>
        <fullName evidence="16">Division abnormally delayed protein</fullName>
    </submittedName>
</protein>